<dbReference type="STRING" id="1810919.A0A3D8RYI4"/>
<dbReference type="InterPro" id="IPR055170">
    <property type="entry name" value="GFO_IDH_MocA-like_dom"/>
</dbReference>
<evidence type="ECO:0000259" key="3">
    <source>
        <dbReference type="Pfam" id="PF22725"/>
    </source>
</evidence>
<dbReference type="PANTHER" id="PTHR42840:SF11">
    <property type="entry name" value="BINDING ROSSMANN FOLD OXIDOREDUCTASE, PUTATIVE (AFU_ORTHOLOGUE AFUA_6G09900)-RELATED"/>
    <property type="match status" value="1"/>
</dbReference>
<proteinExistence type="inferred from homology"/>
<dbReference type="AlphaFoldDB" id="A0A3D8RYI4"/>
<dbReference type="InterPro" id="IPR000683">
    <property type="entry name" value="Gfo/Idh/MocA-like_OxRdtase_N"/>
</dbReference>
<evidence type="ECO:0000313" key="4">
    <source>
        <dbReference type="EMBL" id="RDW78920.1"/>
    </source>
</evidence>
<dbReference type="Gene3D" id="3.30.360.10">
    <property type="entry name" value="Dihydrodipicolinate Reductase, domain 2"/>
    <property type="match status" value="1"/>
</dbReference>
<keyword evidence="5" id="KW-1185">Reference proteome</keyword>
<dbReference type="FunFam" id="3.30.360.10:FF:000017">
    <property type="entry name" value="Oxidoreductase family NAD-binding Rossmann fold"/>
    <property type="match status" value="1"/>
</dbReference>
<dbReference type="FunFam" id="3.40.50.720:FF:000132">
    <property type="entry name" value="NAD-binding Rossmann fold oxidoreductase"/>
    <property type="match status" value="1"/>
</dbReference>
<protein>
    <submittedName>
        <fullName evidence="4">Uncharacterized protein</fullName>
    </submittedName>
</protein>
<sequence>MPPKKLQVGAAGLGRMGKRHALNFLNRAPRAELVAAFSPDPEEIQWAKQHLEPYGVTLYTKYEDMINHPGLKAVVIGTATSVHAEEAIQAIEKDLHVLCEKPLSISVDICNQVVTAARKRPHLKVMCGFSRRFDDSYRSAYKKVENGLIGRPAILRSQTCDKHDPSGFYVEYASWSGGVFVDMAVHDIDLTLWFFGSDIMPKSISAYGIRAVTPDLKKYNDFDNAVGIVEFHGGKIAYYYCSRMMAHGQEDVTEIIGTEGKLSVNLNPASDLVNFYHAGGITREVPGTYWGRFEMAFVRETNEFVDACLDDMPVPMKLGNAVKAVQIGAWLQEALVSGRQLRFDETGRRVEGAKM</sequence>
<dbReference type="GeneID" id="38116142"/>
<dbReference type="PANTHER" id="PTHR42840">
    <property type="entry name" value="NAD(P)-BINDING ROSSMANN-FOLD SUPERFAMILY PROTEIN-RELATED"/>
    <property type="match status" value="1"/>
</dbReference>
<dbReference type="SUPFAM" id="SSF55347">
    <property type="entry name" value="Glyceraldehyde-3-phosphate dehydrogenase-like, C-terminal domain"/>
    <property type="match status" value="1"/>
</dbReference>
<dbReference type="Proteomes" id="UP000256690">
    <property type="component" value="Unassembled WGS sequence"/>
</dbReference>
<evidence type="ECO:0000313" key="5">
    <source>
        <dbReference type="Proteomes" id="UP000256690"/>
    </source>
</evidence>
<comment type="similarity">
    <text evidence="1">Belongs to the Gfo/Idh/MocA family.</text>
</comment>
<feature type="domain" description="GFO/IDH/MocA-like oxidoreductase" evidence="3">
    <location>
        <begin position="137"/>
        <end position="262"/>
    </location>
</feature>
<dbReference type="GO" id="GO:0006740">
    <property type="term" value="P:NADPH regeneration"/>
    <property type="evidence" value="ECO:0007669"/>
    <property type="project" value="TreeGrafter"/>
</dbReference>
<dbReference type="InterPro" id="IPR036291">
    <property type="entry name" value="NAD(P)-bd_dom_sf"/>
</dbReference>
<organism evidence="4 5">
    <name type="scientific">Aspergillus mulundensis</name>
    <dbReference type="NCBI Taxonomy" id="1810919"/>
    <lineage>
        <taxon>Eukaryota</taxon>
        <taxon>Fungi</taxon>
        <taxon>Dikarya</taxon>
        <taxon>Ascomycota</taxon>
        <taxon>Pezizomycotina</taxon>
        <taxon>Eurotiomycetes</taxon>
        <taxon>Eurotiomycetidae</taxon>
        <taxon>Eurotiales</taxon>
        <taxon>Aspergillaceae</taxon>
        <taxon>Aspergillus</taxon>
        <taxon>Aspergillus subgen. Nidulantes</taxon>
    </lineage>
</organism>
<evidence type="ECO:0000256" key="1">
    <source>
        <dbReference type="ARBA" id="ARBA00010928"/>
    </source>
</evidence>
<comment type="caution">
    <text evidence="4">The sequence shown here is derived from an EMBL/GenBank/DDBJ whole genome shotgun (WGS) entry which is preliminary data.</text>
</comment>
<dbReference type="OrthoDB" id="446809at2759"/>
<dbReference type="RefSeq" id="XP_026603620.1">
    <property type="nucleotide sequence ID" value="XM_026747788.1"/>
</dbReference>
<dbReference type="Gene3D" id="3.40.50.720">
    <property type="entry name" value="NAD(P)-binding Rossmann-like Domain"/>
    <property type="match status" value="1"/>
</dbReference>
<dbReference type="GO" id="GO:0000166">
    <property type="term" value="F:nucleotide binding"/>
    <property type="evidence" value="ECO:0007669"/>
    <property type="project" value="InterPro"/>
</dbReference>
<dbReference type="GO" id="GO:0005737">
    <property type="term" value="C:cytoplasm"/>
    <property type="evidence" value="ECO:0007669"/>
    <property type="project" value="TreeGrafter"/>
</dbReference>
<feature type="domain" description="Gfo/Idh/MocA-like oxidoreductase N-terminal" evidence="2">
    <location>
        <begin position="7"/>
        <end position="126"/>
    </location>
</feature>
<dbReference type="Pfam" id="PF22725">
    <property type="entry name" value="GFO_IDH_MocA_C3"/>
    <property type="match status" value="1"/>
</dbReference>
<reference evidence="4 5" key="1">
    <citation type="journal article" date="2018" name="IMA Fungus">
        <title>IMA Genome-F 9: Draft genome sequence of Annulohypoxylon stygium, Aspergillus mulundensis, Berkeleyomyces basicola (syn. Thielaviopsis basicola), Ceratocystis smalleyi, two Cercospora beticola strains, Coleophoma cylindrospora, Fusarium fracticaudum, Phialophora cf. hyalina, and Morchella septimelata.</title>
        <authorList>
            <person name="Wingfield B.D."/>
            <person name="Bills G.F."/>
            <person name="Dong Y."/>
            <person name="Huang W."/>
            <person name="Nel W.J."/>
            <person name="Swalarsk-Parry B.S."/>
            <person name="Vaghefi N."/>
            <person name="Wilken P.M."/>
            <person name="An Z."/>
            <person name="de Beer Z.W."/>
            <person name="De Vos L."/>
            <person name="Chen L."/>
            <person name="Duong T.A."/>
            <person name="Gao Y."/>
            <person name="Hammerbacher A."/>
            <person name="Kikkert J.R."/>
            <person name="Li Y."/>
            <person name="Li H."/>
            <person name="Li K."/>
            <person name="Li Q."/>
            <person name="Liu X."/>
            <person name="Ma X."/>
            <person name="Naidoo K."/>
            <person name="Pethybridge S.J."/>
            <person name="Sun J."/>
            <person name="Steenkamp E.T."/>
            <person name="van der Nest M.A."/>
            <person name="van Wyk S."/>
            <person name="Wingfield M.J."/>
            <person name="Xiong C."/>
            <person name="Yue Q."/>
            <person name="Zhang X."/>
        </authorList>
    </citation>
    <scope>NUCLEOTIDE SEQUENCE [LARGE SCALE GENOMIC DNA]</scope>
    <source>
        <strain evidence="4 5">DSM 5745</strain>
    </source>
</reference>
<gene>
    <name evidence="4" type="ORF">DSM5745_05772</name>
</gene>
<accession>A0A3D8RYI4</accession>
<name>A0A3D8RYI4_9EURO</name>
<dbReference type="SUPFAM" id="SSF51735">
    <property type="entry name" value="NAD(P)-binding Rossmann-fold domains"/>
    <property type="match status" value="1"/>
</dbReference>
<dbReference type="EMBL" id="PVWQ01000006">
    <property type="protein sequence ID" value="RDW78920.1"/>
    <property type="molecule type" value="Genomic_DNA"/>
</dbReference>
<dbReference type="GO" id="GO:0016491">
    <property type="term" value="F:oxidoreductase activity"/>
    <property type="evidence" value="ECO:0007669"/>
    <property type="project" value="TreeGrafter"/>
</dbReference>
<evidence type="ECO:0000259" key="2">
    <source>
        <dbReference type="Pfam" id="PF01408"/>
    </source>
</evidence>
<dbReference type="Pfam" id="PF01408">
    <property type="entry name" value="GFO_IDH_MocA"/>
    <property type="match status" value="1"/>
</dbReference>